<keyword evidence="5" id="KW-1185">Reference proteome</keyword>
<feature type="region of interest" description="Disordered" evidence="1">
    <location>
        <begin position="640"/>
        <end position="687"/>
    </location>
</feature>
<organism evidence="4 5">
    <name type="scientific">Arabidopsis thaliana x Arabidopsis arenosa</name>
    <dbReference type="NCBI Taxonomy" id="1240361"/>
    <lineage>
        <taxon>Eukaryota</taxon>
        <taxon>Viridiplantae</taxon>
        <taxon>Streptophyta</taxon>
        <taxon>Embryophyta</taxon>
        <taxon>Tracheophyta</taxon>
        <taxon>Spermatophyta</taxon>
        <taxon>Magnoliopsida</taxon>
        <taxon>eudicotyledons</taxon>
        <taxon>Gunneridae</taxon>
        <taxon>Pentapetalae</taxon>
        <taxon>rosids</taxon>
        <taxon>malvids</taxon>
        <taxon>Brassicales</taxon>
        <taxon>Brassicaceae</taxon>
        <taxon>Camelineae</taxon>
        <taxon>Arabidopsis</taxon>
    </lineage>
</organism>
<feature type="domain" description="DUF1985" evidence="3">
    <location>
        <begin position="232"/>
        <end position="373"/>
    </location>
</feature>
<evidence type="ECO:0000259" key="2">
    <source>
        <dbReference type="Pfam" id="PF03384"/>
    </source>
</evidence>
<feature type="compositionally biased region" description="Acidic residues" evidence="1">
    <location>
        <begin position="77"/>
        <end position="99"/>
    </location>
</feature>
<feature type="compositionally biased region" description="Basic and acidic residues" evidence="1">
    <location>
        <begin position="17"/>
        <end position="41"/>
    </location>
</feature>
<dbReference type="InterPro" id="IPR005048">
    <property type="entry name" value="DUF287"/>
</dbReference>
<feature type="compositionally biased region" description="Basic residues" evidence="1">
    <location>
        <begin position="655"/>
        <end position="665"/>
    </location>
</feature>
<dbReference type="PANTHER" id="PTHR48449">
    <property type="entry name" value="DUF1985 DOMAIN-CONTAINING PROTEIN"/>
    <property type="match status" value="1"/>
</dbReference>
<evidence type="ECO:0000256" key="1">
    <source>
        <dbReference type="SAM" id="MobiDB-lite"/>
    </source>
</evidence>
<evidence type="ECO:0000259" key="3">
    <source>
        <dbReference type="Pfam" id="PF09331"/>
    </source>
</evidence>
<dbReference type="Proteomes" id="UP000694240">
    <property type="component" value="Chromosome 5"/>
</dbReference>
<feature type="compositionally biased region" description="Basic and acidic residues" evidence="1">
    <location>
        <begin position="666"/>
        <end position="679"/>
    </location>
</feature>
<feature type="domain" description="DUF287" evidence="2">
    <location>
        <begin position="456"/>
        <end position="484"/>
    </location>
</feature>
<evidence type="ECO:0008006" key="6">
    <source>
        <dbReference type="Google" id="ProtNLM"/>
    </source>
</evidence>
<evidence type="ECO:0000313" key="4">
    <source>
        <dbReference type="EMBL" id="KAG7604083.1"/>
    </source>
</evidence>
<feature type="compositionally biased region" description="Basic and acidic residues" evidence="1">
    <location>
        <begin position="551"/>
        <end position="567"/>
    </location>
</feature>
<dbReference type="Pfam" id="PF03384">
    <property type="entry name" value="DUF287"/>
    <property type="match status" value="1"/>
</dbReference>
<evidence type="ECO:0000313" key="5">
    <source>
        <dbReference type="Proteomes" id="UP000694240"/>
    </source>
</evidence>
<feature type="compositionally biased region" description="Acidic residues" evidence="1">
    <location>
        <begin position="108"/>
        <end position="130"/>
    </location>
</feature>
<name>A0A8T2D259_9BRAS</name>
<feature type="compositionally biased region" description="Basic and acidic residues" evidence="1">
    <location>
        <begin position="640"/>
        <end position="654"/>
    </location>
</feature>
<reference evidence="4 5" key="1">
    <citation type="submission" date="2020-12" db="EMBL/GenBank/DDBJ databases">
        <title>Concerted genomic and epigenomic changes stabilize Arabidopsis allopolyploids.</title>
        <authorList>
            <person name="Chen Z."/>
        </authorList>
    </citation>
    <scope>NUCLEOTIDE SEQUENCE [LARGE SCALE GENOMIC DNA]</scope>
    <source>
        <strain evidence="4">Allo738</strain>
        <tissue evidence="4">Leaf</tissue>
    </source>
</reference>
<dbReference type="EMBL" id="JAEFBK010000005">
    <property type="protein sequence ID" value="KAG7604083.1"/>
    <property type="molecule type" value="Genomic_DNA"/>
</dbReference>
<dbReference type="InterPro" id="IPR015410">
    <property type="entry name" value="DUF1985"/>
</dbReference>
<dbReference type="Pfam" id="PF09331">
    <property type="entry name" value="DUF1985"/>
    <property type="match status" value="1"/>
</dbReference>
<protein>
    <recommendedName>
        <fullName evidence="6">DUF1985 domain-containing protein</fullName>
    </recommendedName>
</protein>
<dbReference type="PANTHER" id="PTHR48449:SF1">
    <property type="entry name" value="DUF1985 DOMAIN-CONTAINING PROTEIN"/>
    <property type="match status" value="1"/>
</dbReference>
<gene>
    <name evidence="4" type="ORF">ISN45_At05g031720</name>
</gene>
<feature type="region of interest" description="Disordered" evidence="1">
    <location>
        <begin position="1"/>
        <end position="166"/>
    </location>
</feature>
<proteinExistence type="predicted"/>
<sequence length="768" mass="87464">MGRVRLVTPSSSESEDERVTIIREADMNREEVAAEENKFEDENCEQEPPKNLNEPEEEKISEKVDDEEPMQSQGMEENPEEEEKEGEEEEESEEDDDVEPMQSQGMEENPEEEEKEGEEEEESEEDDDVEPMQSQGMEENPEEEEKEGEEEEESEELDDEEQPMQPERMFFSPSEYVKTCKIGTRCTVQQTVKYLEEFKEDLPWFKAHPQFRHVFHMPEEKNHMTQGLWMLLLRTAQTEMDSECWFVVNGVPIRYSIKEHALLCGFDCHDYPEELQPSMKIVDADLKFAKKIFKKVSGIKIVDVEKKLDEMKKCGEKKKTDRKKLAILLFLCKVIAAKSKADGNIDKFFLKIVDDVRACETFPWGRFTFDGCMEGIKSVMKSMKGKAKLQTCFSGFILLLEILPFEAIPHLGQKFRDLVRFENECPRMCKAKFSSSLMKGFSLEEINEELGSVKVISSVLEPDYEEKDLLRRIVDGDHVDDGIGGGEQMEEENVQRHVPDVPGSSSSCSLKEAIDEGFKRVMAMLAEHNERLVTIERRQAGESVPPFGKKVHSDVKKEKEDGGKNEPEAVETDAVETNGVETGGVETHDVETDGVEPEGFVPEFVEPEGFVPEFVEPDDPSSAMVLYVPHVPIGDVQVERETEADKGDDETPKKETKKKGRKGKGKCNDKKNEKKKRDEDPEDEDEGLQFQLSSFSFSSSVRQPKLQLVNQTASVSARQPQFQLVNQTASVLAGQSDSLSFSSSIRQLQFQHQFHLVFQTPSVLSSSI</sequence>
<feature type="region of interest" description="Disordered" evidence="1">
    <location>
        <begin position="543"/>
        <end position="595"/>
    </location>
</feature>
<feature type="compositionally biased region" description="Acidic residues" evidence="1">
    <location>
        <begin position="139"/>
        <end position="162"/>
    </location>
</feature>
<comment type="caution">
    <text evidence="4">The sequence shown here is derived from an EMBL/GenBank/DDBJ whole genome shotgun (WGS) entry which is preliminary data.</text>
</comment>
<accession>A0A8T2D259</accession>
<dbReference type="AlphaFoldDB" id="A0A8T2D259"/>